<sequence length="69" mass="7478">MTVAQKVRTSVVVVRGATLKKRRKSPVVSFLAPRKTSRGSTAEWRGADLHRRGEQSRGGEGILVSAFGV</sequence>
<reference evidence="1" key="1">
    <citation type="submission" date="2015-04" db="UniProtKB">
        <authorList>
            <consortium name="EnsemblPlants"/>
        </authorList>
    </citation>
    <scope>IDENTIFICATION</scope>
</reference>
<dbReference type="Gramene" id="OMERI11G18080.1">
    <property type="protein sequence ID" value="OMERI11G18080.1"/>
    <property type="gene ID" value="OMERI11G18080"/>
</dbReference>
<protein>
    <submittedName>
        <fullName evidence="1">Uncharacterized protein</fullName>
    </submittedName>
</protein>
<evidence type="ECO:0000313" key="1">
    <source>
        <dbReference type="EnsemblPlants" id="OMERI11G18080.1"/>
    </source>
</evidence>
<accession>A0A0E0F8B4</accession>
<dbReference type="EnsemblPlants" id="OMERI11G18080.1">
    <property type="protein sequence ID" value="OMERI11G18080.1"/>
    <property type="gene ID" value="OMERI11G18080"/>
</dbReference>
<keyword evidence="2" id="KW-1185">Reference proteome</keyword>
<proteinExistence type="predicted"/>
<reference evidence="1" key="2">
    <citation type="submission" date="2018-05" db="EMBL/GenBank/DDBJ databases">
        <title>OmerRS3 (Oryza meridionalis Reference Sequence Version 3).</title>
        <authorList>
            <person name="Zhang J."/>
            <person name="Kudrna D."/>
            <person name="Lee S."/>
            <person name="Talag J."/>
            <person name="Welchert J."/>
            <person name="Wing R.A."/>
        </authorList>
    </citation>
    <scope>NUCLEOTIDE SEQUENCE [LARGE SCALE GENOMIC DNA]</scope>
    <source>
        <strain evidence="1">cv. OR44</strain>
    </source>
</reference>
<dbReference type="HOGENOM" id="CLU_2816819_0_0_1"/>
<dbReference type="AlphaFoldDB" id="A0A0E0F8B4"/>
<name>A0A0E0F8B4_9ORYZ</name>
<evidence type="ECO:0000313" key="2">
    <source>
        <dbReference type="Proteomes" id="UP000008021"/>
    </source>
</evidence>
<organism evidence="1">
    <name type="scientific">Oryza meridionalis</name>
    <dbReference type="NCBI Taxonomy" id="40149"/>
    <lineage>
        <taxon>Eukaryota</taxon>
        <taxon>Viridiplantae</taxon>
        <taxon>Streptophyta</taxon>
        <taxon>Embryophyta</taxon>
        <taxon>Tracheophyta</taxon>
        <taxon>Spermatophyta</taxon>
        <taxon>Magnoliopsida</taxon>
        <taxon>Liliopsida</taxon>
        <taxon>Poales</taxon>
        <taxon>Poaceae</taxon>
        <taxon>BOP clade</taxon>
        <taxon>Oryzoideae</taxon>
        <taxon>Oryzeae</taxon>
        <taxon>Oryzinae</taxon>
        <taxon>Oryza</taxon>
    </lineage>
</organism>
<dbReference type="Proteomes" id="UP000008021">
    <property type="component" value="Chromosome 11"/>
</dbReference>